<feature type="transmembrane region" description="Helical" evidence="11">
    <location>
        <begin position="15"/>
        <end position="33"/>
    </location>
</feature>
<proteinExistence type="inferred from homology"/>
<evidence type="ECO:0000259" key="13">
    <source>
        <dbReference type="Pfam" id="PF01529"/>
    </source>
</evidence>
<dbReference type="GO" id="GO:0005794">
    <property type="term" value="C:Golgi apparatus"/>
    <property type="evidence" value="ECO:0007669"/>
    <property type="project" value="TreeGrafter"/>
</dbReference>
<feature type="region of interest" description="Disordered" evidence="12">
    <location>
        <begin position="162"/>
        <end position="185"/>
    </location>
</feature>
<dbReference type="PROSITE" id="PS51257">
    <property type="entry name" value="PROKAR_LIPOPROTEIN"/>
    <property type="match status" value="1"/>
</dbReference>
<gene>
    <name evidence="14" type="ORF">Agub_g11665</name>
</gene>
<evidence type="ECO:0000256" key="7">
    <source>
        <dbReference type="ARBA" id="ARBA00023139"/>
    </source>
</evidence>
<dbReference type="PANTHER" id="PTHR22883:SF43">
    <property type="entry name" value="PALMITOYLTRANSFERASE APP"/>
    <property type="match status" value="1"/>
</dbReference>
<evidence type="ECO:0000256" key="3">
    <source>
        <dbReference type="ARBA" id="ARBA00022679"/>
    </source>
</evidence>
<comment type="catalytic activity">
    <reaction evidence="10 11">
        <text>L-cysteinyl-[protein] + hexadecanoyl-CoA = S-hexadecanoyl-L-cysteinyl-[protein] + CoA</text>
        <dbReference type="Rhea" id="RHEA:36683"/>
        <dbReference type="Rhea" id="RHEA-COMP:10131"/>
        <dbReference type="Rhea" id="RHEA-COMP:11032"/>
        <dbReference type="ChEBI" id="CHEBI:29950"/>
        <dbReference type="ChEBI" id="CHEBI:57287"/>
        <dbReference type="ChEBI" id="CHEBI:57379"/>
        <dbReference type="ChEBI" id="CHEBI:74151"/>
        <dbReference type="EC" id="2.3.1.225"/>
    </reaction>
</comment>
<dbReference type="InterPro" id="IPR001594">
    <property type="entry name" value="Palmitoyltrfase_DHHC"/>
</dbReference>
<feature type="compositionally biased region" description="Gly residues" evidence="12">
    <location>
        <begin position="134"/>
        <end position="143"/>
    </location>
</feature>
<evidence type="ECO:0000256" key="1">
    <source>
        <dbReference type="ARBA" id="ARBA00004127"/>
    </source>
</evidence>
<sequence length="561" mass="55918">MGKALTSASGPTGLTLHYLVMAGACFGCCVRGLPAWYQAIIAVMIAASTAMLWATHLLDPGIIPPQSCKDPVIEALESGSAEVPHRHRYWRDSRGTWLRTLQPAEWAAEQRQQQQQQQQRQAIAKGRDVPTTSGCGGGVSDGGGGGGGVCGKAGYVAVAPEPQEPREPLTQPQAAAGAAAVAPPRPPAPAAVISAPMAADAAGVGGVSGGQGADATACGGGGGDVEKGSSGGPGGSGSLMAVVASSAGAVTAAATAAAGFPLASSSGITVPVRVPSSHVPPSLPLPPPPPPGASGARSCRGGAAVVHKYCVTCNIWRPQRGHHCKECGYCVEHFDHHCGTMGNCIARLNHRFFAGFMIAAQAACGMALGGCVWRLRRSSFPGSSSWSHGETYVLLLLAVVLGWHVLSLGFGTAHCLLLLTDVTTKECLMEEVLPGARFCDHLPLGASGCRNPAGLLGAYRSLCCGPVRLRPGAWRRLRGGGSSAGGGAVRASAWTSAGGGGGGGGVGEGAGRSSGSSSRLGLVKGATEEGVPAEAGGPSEAAAGAGAVRQPGIAAPASLGV</sequence>
<feature type="domain" description="Palmitoyltransferase DHHC" evidence="13">
    <location>
        <begin position="307"/>
        <end position="427"/>
    </location>
</feature>
<dbReference type="PROSITE" id="PS50216">
    <property type="entry name" value="DHHC"/>
    <property type="match status" value="1"/>
</dbReference>
<dbReference type="AlphaFoldDB" id="A0AAD3HQV5"/>
<dbReference type="InterPro" id="IPR039859">
    <property type="entry name" value="PFA4/ZDH16/20/ERF2-like"/>
</dbReference>
<feature type="compositionally biased region" description="Low complexity" evidence="12">
    <location>
        <begin position="513"/>
        <end position="548"/>
    </location>
</feature>
<evidence type="ECO:0000313" key="15">
    <source>
        <dbReference type="Proteomes" id="UP001054857"/>
    </source>
</evidence>
<evidence type="ECO:0000256" key="12">
    <source>
        <dbReference type="SAM" id="MobiDB-lite"/>
    </source>
</evidence>
<evidence type="ECO:0000313" key="14">
    <source>
        <dbReference type="EMBL" id="GFR49596.1"/>
    </source>
</evidence>
<comment type="domain">
    <text evidence="11">The DHHC domain is required for palmitoyltransferase activity.</text>
</comment>
<feature type="region of interest" description="Disordered" evidence="12">
    <location>
        <begin position="275"/>
        <end position="296"/>
    </location>
</feature>
<dbReference type="EC" id="2.3.1.225" evidence="11"/>
<name>A0AAD3HQV5_9CHLO</name>
<evidence type="ECO:0000256" key="8">
    <source>
        <dbReference type="ARBA" id="ARBA00023288"/>
    </source>
</evidence>
<evidence type="ECO:0000256" key="4">
    <source>
        <dbReference type="ARBA" id="ARBA00022692"/>
    </source>
</evidence>
<feature type="compositionally biased region" description="Pro residues" evidence="12">
    <location>
        <begin position="281"/>
        <end position="292"/>
    </location>
</feature>
<dbReference type="EMBL" id="BMAR01000031">
    <property type="protein sequence ID" value="GFR49596.1"/>
    <property type="molecule type" value="Genomic_DNA"/>
</dbReference>
<evidence type="ECO:0000256" key="9">
    <source>
        <dbReference type="ARBA" id="ARBA00023315"/>
    </source>
</evidence>
<feature type="compositionally biased region" description="Low complexity" evidence="12">
    <location>
        <begin position="172"/>
        <end position="182"/>
    </location>
</feature>
<feature type="transmembrane region" description="Helical" evidence="11">
    <location>
        <begin position="394"/>
        <end position="419"/>
    </location>
</feature>
<keyword evidence="8" id="KW-0449">Lipoprotein</keyword>
<feature type="region of interest" description="Disordered" evidence="12">
    <location>
        <begin position="497"/>
        <end position="548"/>
    </location>
</feature>
<keyword evidence="7" id="KW-0564">Palmitate</keyword>
<keyword evidence="5 11" id="KW-1133">Transmembrane helix</keyword>
<keyword evidence="9 11" id="KW-0012">Acyltransferase</keyword>
<protein>
    <recommendedName>
        <fullName evidence="11">S-acyltransferase</fullName>
        <ecNumber evidence="11">2.3.1.225</ecNumber>
    </recommendedName>
    <alternativeName>
        <fullName evidence="11">Palmitoyltransferase</fullName>
    </alternativeName>
</protein>
<feature type="transmembrane region" description="Helical" evidence="11">
    <location>
        <begin position="352"/>
        <end position="373"/>
    </location>
</feature>
<comment type="caution">
    <text evidence="14">The sequence shown here is derived from an EMBL/GenBank/DDBJ whole genome shotgun (WGS) entry which is preliminary data.</text>
</comment>
<dbReference type="GO" id="GO:0005783">
    <property type="term" value="C:endoplasmic reticulum"/>
    <property type="evidence" value="ECO:0007669"/>
    <property type="project" value="TreeGrafter"/>
</dbReference>
<evidence type="ECO:0000256" key="10">
    <source>
        <dbReference type="ARBA" id="ARBA00048048"/>
    </source>
</evidence>
<dbReference type="PANTHER" id="PTHR22883">
    <property type="entry name" value="ZINC FINGER DHHC DOMAIN CONTAINING PROTEIN"/>
    <property type="match status" value="1"/>
</dbReference>
<feature type="transmembrane region" description="Helical" evidence="11">
    <location>
        <begin position="40"/>
        <end position="58"/>
    </location>
</feature>
<accession>A0AAD3HQV5</accession>
<comment type="similarity">
    <text evidence="2 11">Belongs to the DHHC palmitoyltransferase family.</text>
</comment>
<keyword evidence="4 11" id="KW-0812">Transmembrane</keyword>
<evidence type="ECO:0000256" key="5">
    <source>
        <dbReference type="ARBA" id="ARBA00022989"/>
    </source>
</evidence>
<dbReference type="Pfam" id="PF01529">
    <property type="entry name" value="DHHC"/>
    <property type="match status" value="1"/>
</dbReference>
<feature type="compositionally biased region" description="Gly residues" evidence="12">
    <location>
        <begin position="497"/>
        <end position="512"/>
    </location>
</feature>
<evidence type="ECO:0000256" key="11">
    <source>
        <dbReference type="RuleBase" id="RU079119"/>
    </source>
</evidence>
<feature type="compositionally biased region" description="Low complexity" evidence="12">
    <location>
        <begin position="110"/>
        <end position="121"/>
    </location>
</feature>
<evidence type="ECO:0000256" key="6">
    <source>
        <dbReference type="ARBA" id="ARBA00023136"/>
    </source>
</evidence>
<feature type="region of interest" description="Disordered" evidence="12">
    <location>
        <begin position="108"/>
        <end position="143"/>
    </location>
</feature>
<dbReference type="Proteomes" id="UP001054857">
    <property type="component" value="Unassembled WGS sequence"/>
</dbReference>
<keyword evidence="3 11" id="KW-0808">Transferase</keyword>
<dbReference type="GO" id="GO:0006612">
    <property type="term" value="P:protein targeting to membrane"/>
    <property type="evidence" value="ECO:0007669"/>
    <property type="project" value="TreeGrafter"/>
</dbReference>
<keyword evidence="15" id="KW-1185">Reference proteome</keyword>
<comment type="subcellular location">
    <subcellularLocation>
        <location evidence="1">Endomembrane system</location>
        <topology evidence="1">Multi-pass membrane protein</topology>
    </subcellularLocation>
</comment>
<keyword evidence="6 11" id="KW-0472">Membrane</keyword>
<reference evidence="14 15" key="1">
    <citation type="journal article" date="2021" name="Sci. Rep.">
        <title>Genome sequencing of the multicellular alga Astrephomene provides insights into convergent evolution of germ-soma differentiation.</title>
        <authorList>
            <person name="Yamashita S."/>
            <person name="Yamamoto K."/>
            <person name="Matsuzaki R."/>
            <person name="Suzuki S."/>
            <person name="Yamaguchi H."/>
            <person name="Hirooka S."/>
            <person name="Minakuchi Y."/>
            <person name="Miyagishima S."/>
            <person name="Kawachi M."/>
            <person name="Toyoda A."/>
            <person name="Nozaki H."/>
        </authorList>
    </citation>
    <scope>NUCLEOTIDE SEQUENCE [LARGE SCALE GENOMIC DNA]</scope>
    <source>
        <strain evidence="14 15">NIES-4017</strain>
    </source>
</reference>
<dbReference type="GO" id="GO:0019706">
    <property type="term" value="F:protein-cysteine S-palmitoyltransferase activity"/>
    <property type="evidence" value="ECO:0007669"/>
    <property type="project" value="UniProtKB-EC"/>
</dbReference>
<organism evidence="14 15">
    <name type="scientific">Astrephomene gubernaculifera</name>
    <dbReference type="NCBI Taxonomy" id="47775"/>
    <lineage>
        <taxon>Eukaryota</taxon>
        <taxon>Viridiplantae</taxon>
        <taxon>Chlorophyta</taxon>
        <taxon>core chlorophytes</taxon>
        <taxon>Chlorophyceae</taxon>
        <taxon>CS clade</taxon>
        <taxon>Chlamydomonadales</taxon>
        <taxon>Astrephomenaceae</taxon>
        <taxon>Astrephomene</taxon>
    </lineage>
</organism>
<evidence type="ECO:0000256" key="2">
    <source>
        <dbReference type="ARBA" id="ARBA00008574"/>
    </source>
</evidence>